<dbReference type="SUPFAM" id="SSF53474">
    <property type="entry name" value="alpha/beta-Hydrolases"/>
    <property type="match status" value="1"/>
</dbReference>
<name>A0ABV2YLD9_9ACTN</name>
<dbReference type="Pfam" id="PF00561">
    <property type="entry name" value="Abhydrolase_1"/>
    <property type="match status" value="1"/>
</dbReference>
<accession>A0ABV2YLD9</accession>
<dbReference type="InterPro" id="IPR029058">
    <property type="entry name" value="AB_hydrolase_fold"/>
</dbReference>
<dbReference type="PRINTS" id="PR00111">
    <property type="entry name" value="ABHYDROLASE"/>
</dbReference>
<evidence type="ECO:0000259" key="2">
    <source>
        <dbReference type="Pfam" id="PF00561"/>
    </source>
</evidence>
<dbReference type="PANTHER" id="PTHR43798:SF31">
    <property type="entry name" value="AB HYDROLASE SUPERFAMILY PROTEIN YCLE"/>
    <property type="match status" value="1"/>
</dbReference>
<keyword evidence="4" id="KW-1185">Reference proteome</keyword>
<gene>
    <name evidence="3" type="ORF">AB0E65_20395</name>
</gene>
<feature type="domain" description="AB hydrolase-1" evidence="2">
    <location>
        <begin position="22"/>
        <end position="134"/>
    </location>
</feature>
<dbReference type="InterPro" id="IPR000073">
    <property type="entry name" value="AB_hydrolase_1"/>
</dbReference>
<dbReference type="RefSeq" id="WP_159105742.1">
    <property type="nucleotide sequence ID" value="NZ_BEVZ01000009.1"/>
</dbReference>
<dbReference type="InterPro" id="IPR050266">
    <property type="entry name" value="AB_hydrolase_sf"/>
</dbReference>
<dbReference type="Gene3D" id="3.40.50.1820">
    <property type="entry name" value="alpha/beta hydrolase"/>
    <property type="match status" value="1"/>
</dbReference>
<evidence type="ECO:0000313" key="3">
    <source>
        <dbReference type="EMBL" id="MEU3556548.1"/>
    </source>
</evidence>
<organism evidence="3 4">
    <name type="scientific">Streptomyces fragilis</name>
    <dbReference type="NCBI Taxonomy" id="67301"/>
    <lineage>
        <taxon>Bacteria</taxon>
        <taxon>Bacillati</taxon>
        <taxon>Actinomycetota</taxon>
        <taxon>Actinomycetes</taxon>
        <taxon>Kitasatosporales</taxon>
        <taxon>Streptomycetaceae</taxon>
        <taxon>Streptomyces</taxon>
    </lineage>
</organism>
<reference evidence="3 4" key="1">
    <citation type="submission" date="2024-06" db="EMBL/GenBank/DDBJ databases">
        <title>The Natural Products Discovery Center: Release of the First 8490 Sequenced Strains for Exploring Actinobacteria Biosynthetic Diversity.</title>
        <authorList>
            <person name="Kalkreuter E."/>
            <person name="Kautsar S.A."/>
            <person name="Yang D."/>
            <person name="Bader C.D."/>
            <person name="Teijaro C.N."/>
            <person name="Fluegel L."/>
            <person name="Davis C.M."/>
            <person name="Simpson J.R."/>
            <person name="Lauterbach L."/>
            <person name="Steele A.D."/>
            <person name="Gui C."/>
            <person name="Meng S."/>
            <person name="Li G."/>
            <person name="Viehrig K."/>
            <person name="Ye F."/>
            <person name="Su P."/>
            <person name="Kiefer A.F."/>
            <person name="Nichols A."/>
            <person name="Cepeda A.J."/>
            <person name="Yan W."/>
            <person name="Fan B."/>
            <person name="Jiang Y."/>
            <person name="Adhikari A."/>
            <person name="Zheng C.-J."/>
            <person name="Schuster L."/>
            <person name="Cowan T.M."/>
            <person name="Smanski M.J."/>
            <person name="Chevrette M.G."/>
            <person name="De Carvalho L.P.S."/>
            <person name="Shen B."/>
        </authorList>
    </citation>
    <scope>NUCLEOTIDE SEQUENCE [LARGE SCALE GENOMIC DNA]</scope>
    <source>
        <strain evidence="3 4">NPDC038104</strain>
    </source>
</reference>
<proteinExistence type="predicted"/>
<comment type="caution">
    <text evidence="3">The sequence shown here is derived from an EMBL/GenBank/DDBJ whole genome shotgun (WGS) entry which is preliminary data.</text>
</comment>
<dbReference type="GO" id="GO:0016787">
    <property type="term" value="F:hydrolase activity"/>
    <property type="evidence" value="ECO:0007669"/>
    <property type="project" value="UniProtKB-KW"/>
</dbReference>
<keyword evidence="1 3" id="KW-0378">Hydrolase</keyword>
<protein>
    <submittedName>
        <fullName evidence="3">Alpha/beta hydrolase</fullName>
    </submittedName>
</protein>
<dbReference type="Proteomes" id="UP001550850">
    <property type="component" value="Unassembled WGS sequence"/>
</dbReference>
<dbReference type="EMBL" id="JBEZUR010000035">
    <property type="protein sequence ID" value="MEU3556548.1"/>
    <property type="molecule type" value="Genomic_DNA"/>
</dbReference>
<dbReference type="PANTHER" id="PTHR43798">
    <property type="entry name" value="MONOACYLGLYCEROL LIPASE"/>
    <property type="match status" value="1"/>
</dbReference>
<evidence type="ECO:0000313" key="4">
    <source>
        <dbReference type="Proteomes" id="UP001550850"/>
    </source>
</evidence>
<evidence type="ECO:0000256" key="1">
    <source>
        <dbReference type="ARBA" id="ARBA00022801"/>
    </source>
</evidence>
<sequence>MKTFLSDDGPLAYTEAGPGDGPLVVLLHSGFADHTVWRWQIPELAERFHVVATDLRGHGRSANASRPFRVADDVAALIRHLDAGPAVVVGVSMGAGVAVETALEHPPLVRALVISGGGVVPLPPGHDPNEPPPMPAFPPDWPLSSMHHHDPEAVELLRKALAGTMAKHTPDEPNLLVTVPDVAARLGELAKVPVLALDGEHDAPGFLAATAAVTGAVERGESVRLPGAMHLPNLENPRAYNKALLAFLDTL</sequence>